<accession>A0A1R3H0B3</accession>
<organism evidence="2 3">
    <name type="scientific">Corchorus capsularis</name>
    <name type="common">Jute</name>
    <dbReference type="NCBI Taxonomy" id="210143"/>
    <lineage>
        <taxon>Eukaryota</taxon>
        <taxon>Viridiplantae</taxon>
        <taxon>Streptophyta</taxon>
        <taxon>Embryophyta</taxon>
        <taxon>Tracheophyta</taxon>
        <taxon>Spermatophyta</taxon>
        <taxon>Magnoliopsida</taxon>
        <taxon>eudicotyledons</taxon>
        <taxon>Gunneridae</taxon>
        <taxon>Pentapetalae</taxon>
        <taxon>rosids</taxon>
        <taxon>malvids</taxon>
        <taxon>Malvales</taxon>
        <taxon>Malvaceae</taxon>
        <taxon>Grewioideae</taxon>
        <taxon>Apeibeae</taxon>
        <taxon>Corchorus</taxon>
    </lineage>
</organism>
<feature type="region of interest" description="Disordered" evidence="1">
    <location>
        <begin position="1"/>
        <end position="23"/>
    </location>
</feature>
<dbReference type="AlphaFoldDB" id="A0A1R3H0B3"/>
<sequence>MAVIKGSNYRPSVYKTDRSTTEL</sequence>
<protein>
    <submittedName>
        <fullName evidence="2">Uncharacterized protein</fullName>
    </submittedName>
</protein>
<reference evidence="2 3" key="1">
    <citation type="submission" date="2013-09" db="EMBL/GenBank/DDBJ databases">
        <title>Corchorus capsularis genome sequencing.</title>
        <authorList>
            <person name="Alam M."/>
            <person name="Haque M.S."/>
            <person name="Islam M.S."/>
            <person name="Emdad E.M."/>
            <person name="Islam M.M."/>
            <person name="Ahmed B."/>
            <person name="Halim A."/>
            <person name="Hossen Q.M.M."/>
            <person name="Hossain M.Z."/>
            <person name="Ahmed R."/>
            <person name="Khan M.M."/>
            <person name="Islam R."/>
            <person name="Rashid M.M."/>
            <person name="Khan S.A."/>
            <person name="Rahman M.S."/>
            <person name="Alam M."/>
        </authorList>
    </citation>
    <scope>NUCLEOTIDE SEQUENCE [LARGE SCALE GENOMIC DNA]</scope>
    <source>
        <strain evidence="3">cv. CVL-1</strain>
        <tissue evidence="2">Whole seedling</tissue>
    </source>
</reference>
<comment type="caution">
    <text evidence="2">The sequence shown here is derived from an EMBL/GenBank/DDBJ whole genome shotgun (WGS) entry which is preliminary data.</text>
</comment>
<dbReference type="EMBL" id="AWWV01012897">
    <property type="protein sequence ID" value="OMO63690.1"/>
    <property type="molecule type" value="Genomic_DNA"/>
</dbReference>
<evidence type="ECO:0000313" key="2">
    <source>
        <dbReference type="EMBL" id="OMO63690.1"/>
    </source>
</evidence>
<name>A0A1R3H0B3_COCAP</name>
<dbReference type="Gramene" id="OMO63690">
    <property type="protein sequence ID" value="OMO63690"/>
    <property type="gene ID" value="CCACVL1_22353"/>
</dbReference>
<gene>
    <name evidence="2" type="ORF">CCACVL1_22353</name>
</gene>
<dbReference type="Proteomes" id="UP000188268">
    <property type="component" value="Unassembled WGS sequence"/>
</dbReference>
<proteinExistence type="predicted"/>
<keyword evidence="3" id="KW-1185">Reference proteome</keyword>
<evidence type="ECO:0000313" key="3">
    <source>
        <dbReference type="Proteomes" id="UP000188268"/>
    </source>
</evidence>
<evidence type="ECO:0000256" key="1">
    <source>
        <dbReference type="SAM" id="MobiDB-lite"/>
    </source>
</evidence>